<dbReference type="PANTHER" id="PTHR19288">
    <property type="entry name" value="4-NITROPHENYLPHOSPHATASE-RELATED"/>
    <property type="match status" value="1"/>
</dbReference>
<proteinExistence type="predicted"/>
<reference evidence="9 10" key="1">
    <citation type="submission" date="2016-07" db="EMBL/GenBank/DDBJ databases">
        <title>Pervasive Adenine N6-methylation of Active Genes in Fungi.</title>
        <authorList>
            <consortium name="DOE Joint Genome Institute"/>
            <person name="Mondo S.J."/>
            <person name="Dannebaum R.O."/>
            <person name="Kuo R.C."/>
            <person name="Labutti K."/>
            <person name="Haridas S."/>
            <person name="Kuo A."/>
            <person name="Salamov A."/>
            <person name="Ahrendt S.R."/>
            <person name="Lipzen A."/>
            <person name="Sullivan W."/>
            <person name="Andreopoulos W.B."/>
            <person name="Clum A."/>
            <person name="Lindquist E."/>
            <person name="Daum C."/>
            <person name="Ramamoorthy G.K."/>
            <person name="Gryganskyi A."/>
            <person name="Culley D."/>
            <person name="Magnuson J.K."/>
            <person name="James T.Y."/>
            <person name="O'Malley M.A."/>
            <person name="Stajich J.E."/>
            <person name="Spatafora J.W."/>
            <person name="Visel A."/>
            <person name="Grigoriev I.V."/>
        </authorList>
    </citation>
    <scope>NUCLEOTIDE SEQUENCE [LARGE SCALE GENOMIC DNA]</scope>
    <source>
        <strain evidence="9 10">62-1032</strain>
    </source>
</reference>
<dbReference type="Pfam" id="PF13344">
    <property type="entry name" value="Hydrolase_6"/>
    <property type="match status" value="1"/>
</dbReference>
<dbReference type="FunCoup" id="A0A1Y2G400">
    <property type="interactions" value="24"/>
</dbReference>
<dbReference type="Proteomes" id="UP000193467">
    <property type="component" value="Unassembled WGS sequence"/>
</dbReference>
<dbReference type="FunFam" id="3.40.50.1000:FF:000039">
    <property type="entry name" value="Phosphoglycolate phosphatase"/>
    <property type="match status" value="1"/>
</dbReference>
<evidence type="ECO:0000256" key="3">
    <source>
        <dbReference type="ARBA" id="ARBA00066659"/>
    </source>
</evidence>
<comment type="catalytic activity">
    <reaction evidence="2 5">
        <text>4-nitrophenyl phosphate + H2O = 4-nitrophenol + phosphate + H(+)</text>
        <dbReference type="Rhea" id="RHEA:21664"/>
        <dbReference type="ChEBI" id="CHEBI:15377"/>
        <dbReference type="ChEBI" id="CHEBI:15378"/>
        <dbReference type="ChEBI" id="CHEBI:43474"/>
        <dbReference type="ChEBI" id="CHEBI:57917"/>
        <dbReference type="ChEBI" id="CHEBI:61146"/>
        <dbReference type="EC" id="3.1.3.41"/>
    </reaction>
</comment>
<keyword evidence="8" id="KW-0479">Metal-binding</keyword>
<dbReference type="Pfam" id="PF13242">
    <property type="entry name" value="Hydrolase_like"/>
    <property type="match status" value="1"/>
</dbReference>
<evidence type="ECO:0000256" key="6">
    <source>
        <dbReference type="PIRSR" id="PIRSR000915-1"/>
    </source>
</evidence>
<dbReference type="GO" id="GO:0005737">
    <property type="term" value="C:cytoplasm"/>
    <property type="evidence" value="ECO:0007669"/>
    <property type="project" value="TreeGrafter"/>
</dbReference>
<feature type="binding site" evidence="7">
    <location>
        <position position="226"/>
    </location>
    <ligand>
        <name>substrate</name>
    </ligand>
</feature>
<keyword evidence="1 5" id="KW-0378">Hydrolase</keyword>
<keyword evidence="8" id="KW-0460">Magnesium</keyword>
<dbReference type="EMBL" id="MCGR01000001">
    <property type="protein sequence ID" value="ORY92676.1"/>
    <property type="molecule type" value="Genomic_DNA"/>
</dbReference>
<dbReference type="GO" id="GO:0008967">
    <property type="term" value="F:phosphoglycolate phosphatase activity"/>
    <property type="evidence" value="ECO:0007669"/>
    <property type="project" value="TreeGrafter"/>
</dbReference>
<feature type="binding site" evidence="8">
    <location>
        <position position="24"/>
    </location>
    <ligand>
        <name>Mg(2+)</name>
        <dbReference type="ChEBI" id="CHEBI:18420"/>
    </ligand>
</feature>
<dbReference type="InterPro" id="IPR006349">
    <property type="entry name" value="PGP_euk"/>
</dbReference>
<dbReference type="InterPro" id="IPR006357">
    <property type="entry name" value="HAD-SF_hydro_IIA"/>
</dbReference>
<evidence type="ECO:0000256" key="4">
    <source>
        <dbReference type="ARBA" id="ARBA00069197"/>
    </source>
</evidence>
<feature type="active site" description="Nucleophile" evidence="6">
    <location>
        <position position="24"/>
    </location>
</feature>
<evidence type="ECO:0000256" key="8">
    <source>
        <dbReference type="PIRSR" id="PIRSR000915-3"/>
    </source>
</evidence>
<dbReference type="GO" id="GO:0004035">
    <property type="term" value="F:alkaline phosphatase activity"/>
    <property type="evidence" value="ECO:0007669"/>
    <property type="project" value="TreeGrafter"/>
</dbReference>
<dbReference type="SUPFAM" id="SSF56784">
    <property type="entry name" value="HAD-like"/>
    <property type="match status" value="1"/>
</dbReference>
<organism evidence="9 10">
    <name type="scientific">Leucosporidium creatinivorum</name>
    <dbReference type="NCBI Taxonomy" id="106004"/>
    <lineage>
        <taxon>Eukaryota</taxon>
        <taxon>Fungi</taxon>
        <taxon>Dikarya</taxon>
        <taxon>Basidiomycota</taxon>
        <taxon>Pucciniomycotina</taxon>
        <taxon>Microbotryomycetes</taxon>
        <taxon>Leucosporidiales</taxon>
        <taxon>Leucosporidium</taxon>
    </lineage>
</organism>
<dbReference type="InterPro" id="IPR023214">
    <property type="entry name" value="HAD_sf"/>
</dbReference>
<keyword evidence="10" id="KW-1185">Reference proteome</keyword>
<dbReference type="PIRSF" id="PIRSF000915">
    <property type="entry name" value="PGP-type_phosphatase"/>
    <property type="match status" value="1"/>
</dbReference>
<feature type="binding site" evidence="8">
    <location>
        <position position="251"/>
    </location>
    <ligand>
        <name>Mg(2+)</name>
        <dbReference type="ChEBI" id="CHEBI:18420"/>
    </ligand>
</feature>
<sequence length="306" mass="33415">MVHELTTSAQFQNLLDSKDNLLFDCDGVVWEGDSLIPNVDKVLKHFRALGKRIWFVTNNATKSRASNKAKFDKMGIQCEVDEIFSSAYASAAYLKNVLNFPADKKVYVIGEKGVEEELESVGIKYSGGTAPEDNVFIDLMDFSSITADPEVGAVLCGLDMHINYKKIARGFRYLRENQVRPGEPCLFVATNLDSTFPTHGSVYPGGGATTAALMYCAGKEPITVGKPEKAMLDSIVETYNLDKSRTLMIGDRLNTDILFGVNGGIDTLLVLTGINQKADYEVENPVAVPTYVVNSLGDFAVLADKA</sequence>
<accession>A0A1Y2G400</accession>
<name>A0A1Y2G400_9BASI</name>
<evidence type="ECO:0000313" key="10">
    <source>
        <dbReference type="Proteomes" id="UP000193467"/>
    </source>
</evidence>
<dbReference type="STRING" id="106004.A0A1Y2G400"/>
<evidence type="ECO:0000256" key="7">
    <source>
        <dbReference type="PIRSR" id="PIRSR000915-2"/>
    </source>
</evidence>
<evidence type="ECO:0000256" key="5">
    <source>
        <dbReference type="PIRNR" id="PIRNR000915"/>
    </source>
</evidence>
<dbReference type="GO" id="GO:0046872">
    <property type="term" value="F:metal ion binding"/>
    <property type="evidence" value="ECO:0007669"/>
    <property type="project" value="UniProtKB-KW"/>
</dbReference>
<dbReference type="AlphaFoldDB" id="A0A1Y2G400"/>
<dbReference type="NCBIfam" id="TIGR01460">
    <property type="entry name" value="HAD-SF-IIA"/>
    <property type="match status" value="1"/>
</dbReference>
<comment type="caution">
    <text evidence="9">The sequence shown here is derived from an EMBL/GenBank/DDBJ whole genome shotgun (WGS) entry which is preliminary data.</text>
</comment>
<evidence type="ECO:0000256" key="1">
    <source>
        <dbReference type="ARBA" id="ARBA00022801"/>
    </source>
</evidence>
<dbReference type="InParanoid" id="A0A1Y2G400"/>
<dbReference type="EC" id="3.1.3.41" evidence="3 5"/>
<gene>
    <name evidence="9" type="ORF">BCR35DRAFT_286024</name>
</gene>
<dbReference type="Gene3D" id="3.40.50.1000">
    <property type="entry name" value="HAD superfamily/HAD-like"/>
    <property type="match status" value="2"/>
</dbReference>
<dbReference type="NCBIfam" id="TIGR01452">
    <property type="entry name" value="PGP_euk"/>
    <property type="match status" value="1"/>
</dbReference>
<dbReference type="InterPro" id="IPR036412">
    <property type="entry name" value="HAD-like_sf"/>
</dbReference>
<evidence type="ECO:0000313" key="9">
    <source>
        <dbReference type="EMBL" id="ORY92676.1"/>
    </source>
</evidence>
<evidence type="ECO:0000256" key="2">
    <source>
        <dbReference type="ARBA" id="ARBA00050247"/>
    </source>
</evidence>
<dbReference type="PANTHER" id="PTHR19288:SF46">
    <property type="entry name" value="HALOACID DEHALOGENASE-LIKE HYDROLASE DOMAIN-CONTAINING PROTEIN 2"/>
    <property type="match status" value="1"/>
</dbReference>
<feature type="binding site" evidence="8">
    <location>
        <position position="26"/>
    </location>
    <ligand>
        <name>Mg(2+)</name>
        <dbReference type="ChEBI" id="CHEBI:18420"/>
    </ligand>
</feature>
<comment type="cofactor">
    <cofactor evidence="8">
        <name>Mg(2+)</name>
        <dbReference type="ChEBI" id="CHEBI:18420"/>
    </cofactor>
    <text evidence="8">Divalent metal ions. Mg(2+) is the most effective.</text>
</comment>
<protein>
    <recommendedName>
        <fullName evidence="4 5">4-nitrophenylphosphatase</fullName>
        <shortName evidence="5">PNPPase</shortName>
        <ecNumber evidence="3 5">3.1.3.41</ecNumber>
    </recommendedName>
</protein>
<feature type="active site" description="Proton donor" evidence="6">
    <location>
        <position position="26"/>
    </location>
</feature>
<dbReference type="OrthoDB" id="413953at2759"/>